<evidence type="ECO:0000256" key="1">
    <source>
        <dbReference type="ARBA" id="ARBA00000085"/>
    </source>
</evidence>
<feature type="domain" description="Histidine kinase" evidence="15">
    <location>
        <begin position="341"/>
        <end position="548"/>
    </location>
</feature>
<keyword evidence="12" id="KW-0902">Two-component regulatory system</keyword>
<dbReference type="Proteomes" id="UP000008550">
    <property type="component" value="Chromosome"/>
</dbReference>
<keyword evidence="7 14" id="KW-0597">Phosphoprotein</keyword>
<keyword evidence="6" id="KW-0145">Chemotaxis</keyword>
<dbReference type="InterPro" id="IPR035891">
    <property type="entry name" value="CheY-binding_CheA"/>
</dbReference>
<dbReference type="SMART" id="SM01231">
    <property type="entry name" value="H-kinase_dim"/>
    <property type="match status" value="1"/>
</dbReference>
<dbReference type="InterPro" id="IPR037006">
    <property type="entry name" value="CheA-like_homodim_sf"/>
</dbReference>
<evidence type="ECO:0000256" key="11">
    <source>
        <dbReference type="ARBA" id="ARBA00022840"/>
    </source>
</evidence>
<dbReference type="KEGG" id="hmo:HM1_1416"/>
<comment type="catalytic activity">
    <reaction evidence="1">
        <text>ATP + protein L-histidine = ADP + protein N-phospho-L-histidine.</text>
        <dbReference type="EC" id="2.7.13.3"/>
    </reaction>
</comment>
<dbReference type="AlphaFoldDB" id="B0TC94"/>
<keyword evidence="11" id="KW-0067">ATP-binding</keyword>
<evidence type="ECO:0000256" key="9">
    <source>
        <dbReference type="ARBA" id="ARBA00022741"/>
    </source>
</evidence>
<dbReference type="GO" id="GO:0000155">
    <property type="term" value="F:phosphorelay sensor kinase activity"/>
    <property type="evidence" value="ECO:0007669"/>
    <property type="project" value="InterPro"/>
</dbReference>
<dbReference type="InterPro" id="IPR008207">
    <property type="entry name" value="Sig_transdc_His_kin_Hpt_dom"/>
</dbReference>
<dbReference type="CDD" id="cd00088">
    <property type="entry name" value="HPT"/>
    <property type="match status" value="1"/>
</dbReference>
<dbReference type="InterPro" id="IPR036097">
    <property type="entry name" value="HisK_dim/P_sf"/>
</dbReference>
<feature type="domain" description="HPt" evidence="17">
    <location>
        <begin position="1"/>
        <end position="101"/>
    </location>
</feature>
<dbReference type="PANTHER" id="PTHR43395">
    <property type="entry name" value="SENSOR HISTIDINE KINASE CHEA"/>
    <property type="match status" value="1"/>
</dbReference>
<feature type="domain" description="CheW-like" evidence="16">
    <location>
        <begin position="550"/>
        <end position="686"/>
    </location>
</feature>
<dbReference type="eggNOG" id="COG0643">
    <property type="taxonomic scope" value="Bacteria"/>
</dbReference>
<dbReference type="GO" id="GO:0005524">
    <property type="term" value="F:ATP binding"/>
    <property type="evidence" value="ECO:0007669"/>
    <property type="project" value="UniProtKB-KW"/>
</dbReference>
<evidence type="ECO:0000256" key="13">
    <source>
        <dbReference type="ARBA" id="ARBA00035100"/>
    </source>
</evidence>
<dbReference type="PANTHER" id="PTHR43395:SF10">
    <property type="entry name" value="CHEMOTAXIS PROTEIN CHEA"/>
    <property type="match status" value="1"/>
</dbReference>
<dbReference type="GO" id="GO:0005737">
    <property type="term" value="C:cytoplasm"/>
    <property type="evidence" value="ECO:0007669"/>
    <property type="project" value="UniProtKB-SubCell"/>
</dbReference>
<dbReference type="eggNOG" id="COG2198">
    <property type="taxonomic scope" value="Bacteria"/>
</dbReference>
<dbReference type="Pfam" id="PF01584">
    <property type="entry name" value="CheW"/>
    <property type="match status" value="1"/>
</dbReference>
<dbReference type="CDD" id="cd00731">
    <property type="entry name" value="CheA_reg"/>
    <property type="match status" value="1"/>
</dbReference>
<dbReference type="InterPro" id="IPR002545">
    <property type="entry name" value="CheW-lke_dom"/>
</dbReference>
<dbReference type="Gene3D" id="1.10.287.560">
    <property type="entry name" value="Histidine kinase CheA-like, homodimeric domain"/>
    <property type="match status" value="1"/>
</dbReference>
<dbReference type="InterPro" id="IPR003594">
    <property type="entry name" value="HATPase_dom"/>
</dbReference>
<accession>B0TC94</accession>
<dbReference type="SUPFAM" id="SSF55874">
    <property type="entry name" value="ATPase domain of HSP90 chaperone/DNA topoisomerase II/histidine kinase"/>
    <property type="match status" value="1"/>
</dbReference>
<dbReference type="Pfam" id="PF07194">
    <property type="entry name" value="P2"/>
    <property type="match status" value="1"/>
</dbReference>
<dbReference type="InterPro" id="IPR004358">
    <property type="entry name" value="Sig_transdc_His_kin-like_C"/>
</dbReference>
<keyword evidence="9" id="KW-0547">Nucleotide-binding</keyword>
<evidence type="ECO:0000256" key="2">
    <source>
        <dbReference type="ARBA" id="ARBA00004496"/>
    </source>
</evidence>
<dbReference type="STRING" id="498761.HM1_1416"/>
<evidence type="ECO:0000259" key="15">
    <source>
        <dbReference type="PROSITE" id="PS50109"/>
    </source>
</evidence>
<dbReference type="Pfam" id="PF02518">
    <property type="entry name" value="HATPase_c"/>
    <property type="match status" value="1"/>
</dbReference>
<gene>
    <name evidence="18" type="primary">cheA</name>
    <name evidence="18" type="ORF">HM1_1416</name>
</gene>
<dbReference type="SUPFAM" id="SSF47384">
    <property type="entry name" value="Homodimeric domain of signal transducing histidine kinase"/>
    <property type="match status" value="1"/>
</dbReference>
<evidence type="ECO:0000256" key="8">
    <source>
        <dbReference type="ARBA" id="ARBA00022679"/>
    </source>
</evidence>
<dbReference type="InterPro" id="IPR036641">
    <property type="entry name" value="HPT_dom_sf"/>
</dbReference>
<evidence type="ECO:0000313" key="19">
    <source>
        <dbReference type="Proteomes" id="UP000008550"/>
    </source>
</evidence>
<dbReference type="SMART" id="SM00260">
    <property type="entry name" value="CheW"/>
    <property type="match status" value="1"/>
</dbReference>
<sequence length="691" mass="76127">MDQYMDLFYSEAKEQLDILTRDLLAIESGSSSQEMIHEMFRAAHTLKGSSAMVGFPAVTEMTHKVEDLLGKVREGKHILSAKDIDLVFQALDYIQNCLFHPEAVDSAKTEELARKLADIQDQPAPANGPADDSVAKRTAQLAELRSRGTYKGKATEILVTFRPECAMRSVRFFLILNNLKEFGEVIGSVPAWSEMEANENAYEEASILLDWRQGSRNDLERALNVADVRCIEIRSGDDGNEAFSAVGAAEPPTALPAATEVTVAKAAAGYRGTEAVKTPAADLASQGDSSHRPTEYIKIEANRLDLLMNLIGEMLISQARFSRIQENYLERHGQTPLAVEMAEETHQLARITTQLQDGLMKARLVPIGGVFSRFPRIVRDLARKQGKKVNLMMEGQDTELDKTVVDLIGDPIMHLIRNSVDHGIELPEARRQAGKPEEGTIRLKATHEGSRIVVEIGDDGRGIDESKVLAKGRALGLIPEGQTPSRQEILDLIFAPGFSTAEKVTDISGRGVGMDVVKRAISSLHGIIDIQSEPGQGTAFQLQLPITLAIIQGLIVRVERESLIIPLDNVLESFQLQNKEVQSVGGREVFSVRGRIVPLYRLQDLLQIPLDPEKGRRKYRSVVMVGLAERRMGLEVDSLIGKKEIVIKPIKAPWLNLEHFAGATILGDGRVSLILNIGAIFRRGAGERLQN</sequence>
<dbReference type="Pfam" id="PF02895">
    <property type="entry name" value="H-kinase_dim"/>
    <property type="match status" value="1"/>
</dbReference>
<dbReference type="InterPro" id="IPR037052">
    <property type="entry name" value="CheA-like_P2_sf"/>
</dbReference>
<keyword evidence="5" id="KW-0963">Cytoplasm</keyword>
<dbReference type="PROSITE" id="PS50109">
    <property type="entry name" value="HIS_KIN"/>
    <property type="match status" value="1"/>
</dbReference>
<dbReference type="PROSITE" id="PS50894">
    <property type="entry name" value="HPT"/>
    <property type="match status" value="1"/>
</dbReference>
<organism evidence="18 19">
    <name type="scientific">Heliobacterium modesticaldum (strain ATCC 51547 / Ice1)</name>
    <dbReference type="NCBI Taxonomy" id="498761"/>
    <lineage>
        <taxon>Bacteria</taxon>
        <taxon>Bacillati</taxon>
        <taxon>Bacillota</taxon>
        <taxon>Clostridia</taxon>
        <taxon>Eubacteriales</taxon>
        <taxon>Heliobacteriaceae</taxon>
        <taxon>Heliomicrobium</taxon>
    </lineage>
</organism>
<evidence type="ECO:0000256" key="12">
    <source>
        <dbReference type="ARBA" id="ARBA00023012"/>
    </source>
</evidence>
<dbReference type="HOGENOM" id="CLU_000650_3_6_9"/>
<dbReference type="Gene3D" id="1.20.120.160">
    <property type="entry name" value="HPT domain"/>
    <property type="match status" value="1"/>
</dbReference>
<dbReference type="EMBL" id="CP000930">
    <property type="protein sequence ID" value="ABZ83993.1"/>
    <property type="molecule type" value="Genomic_DNA"/>
</dbReference>
<evidence type="ECO:0000256" key="3">
    <source>
        <dbReference type="ARBA" id="ARBA00012438"/>
    </source>
</evidence>
<dbReference type="InterPro" id="IPR036061">
    <property type="entry name" value="CheW-like_dom_sf"/>
</dbReference>
<evidence type="ECO:0000259" key="17">
    <source>
        <dbReference type="PROSITE" id="PS50894"/>
    </source>
</evidence>
<dbReference type="SUPFAM" id="SSF55052">
    <property type="entry name" value="CheY-binding domain of CheA"/>
    <property type="match status" value="1"/>
</dbReference>
<evidence type="ECO:0000256" key="4">
    <source>
        <dbReference type="ARBA" id="ARBA00021495"/>
    </source>
</evidence>
<evidence type="ECO:0000256" key="5">
    <source>
        <dbReference type="ARBA" id="ARBA00022490"/>
    </source>
</evidence>
<comment type="subcellular location">
    <subcellularLocation>
        <location evidence="2">Cytoplasm</location>
    </subcellularLocation>
</comment>
<comment type="function">
    <text evidence="13">Involved in the transmission of sensory signals from the chemoreceptors to the flagellar motors. CheA is autophosphorylated; it can transfer its phosphate group to either CheB or CheY.</text>
</comment>
<dbReference type="Gene3D" id="3.30.70.1110">
    <property type="entry name" value="Histidine kinase CheA-like, P2 response regulator-binding domain"/>
    <property type="match status" value="1"/>
</dbReference>
<dbReference type="InterPro" id="IPR004105">
    <property type="entry name" value="CheA-like_dim"/>
</dbReference>
<evidence type="ECO:0000256" key="6">
    <source>
        <dbReference type="ARBA" id="ARBA00022500"/>
    </source>
</evidence>
<keyword evidence="10 18" id="KW-0418">Kinase</keyword>
<dbReference type="SMART" id="SM00073">
    <property type="entry name" value="HPT"/>
    <property type="match status" value="1"/>
</dbReference>
<dbReference type="CDD" id="cd16916">
    <property type="entry name" value="HATPase_CheA-like"/>
    <property type="match status" value="1"/>
</dbReference>
<dbReference type="Gene3D" id="2.30.30.40">
    <property type="entry name" value="SH3 Domains"/>
    <property type="match status" value="1"/>
</dbReference>
<keyword evidence="19" id="KW-1185">Reference proteome</keyword>
<dbReference type="SMART" id="SM00387">
    <property type="entry name" value="HATPase_c"/>
    <property type="match status" value="1"/>
</dbReference>
<feature type="modified residue" description="Phosphohistidine" evidence="14">
    <location>
        <position position="44"/>
    </location>
</feature>
<dbReference type="InterPro" id="IPR005467">
    <property type="entry name" value="His_kinase_dom"/>
</dbReference>
<evidence type="ECO:0000313" key="18">
    <source>
        <dbReference type="EMBL" id="ABZ83993.1"/>
    </source>
</evidence>
<proteinExistence type="predicted"/>
<dbReference type="PRINTS" id="PR00344">
    <property type="entry name" value="BCTRLSENSOR"/>
</dbReference>
<evidence type="ECO:0000256" key="14">
    <source>
        <dbReference type="PROSITE-ProRule" id="PRU00110"/>
    </source>
</evidence>
<evidence type="ECO:0000256" key="10">
    <source>
        <dbReference type="ARBA" id="ARBA00022777"/>
    </source>
</evidence>
<dbReference type="SUPFAM" id="SSF47226">
    <property type="entry name" value="Histidine-containing phosphotransfer domain, HPT domain"/>
    <property type="match status" value="1"/>
</dbReference>
<protein>
    <recommendedName>
        <fullName evidence="4">Chemotaxis protein CheA</fullName>
        <ecNumber evidence="3">2.7.13.3</ecNumber>
    </recommendedName>
</protein>
<evidence type="ECO:0000259" key="16">
    <source>
        <dbReference type="PROSITE" id="PS50851"/>
    </source>
</evidence>
<dbReference type="PROSITE" id="PS50851">
    <property type="entry name" value="CHEW"/>
    <property type="match status" value="1"/>
</dbReference>
<dbReference type="InterPro" id="IPR010808">
    <property type="entry name" value="CheA_P2-bd"/>
</dbReference>
<dbReference type="EC" id="2.7.13.3" evidence="3"/>
<keyword evidence="8" id="KW-0808">Transferase</keyword>
<evidence type="ECO:0000256" key="7">
    <source>
        <dbReference type="ARBA" id="ARBA00022553"/>
    </source>
</evidence>
<name>B0TC94_HELMI</name>
<dbReference type="FunFam" id="3.30.565.10:FF:000016">
    <property type="entry name" value="Chemotaxis protein CheA, putative"/>
    <property type="match status" value="1"/>
</dbReference>
<dbReference type="Gene3D" id="3.30.565.10">
    <property type="entry name" value="Histidine kinase-like ATPase, C-terminal domain"/>
    <property type="match status" value="1"/>
</dbReference>
<reference evidence="18 19" key="1">
    <citation type="journal article" date="2008" name="J. Bacteriol.">
        <title>The genome of Heliobacterium modesticaldum, a phototrophic representative of the Firmicutes containing the simplest photosynthetic apparatus.</title>
        <authorList>
            <person name="Sattley W.M."/>
            <person name="Madigan M.T."/>
            <person name="Swingley W.D."/>
            <person name="Cheung P.C."/>
            <person name="Clocksin K.M."/>
            <person name="Conrad A.L."/>
            <person name="Dejesa L.C."/>
            <person name="Honchak B.M."/>
            <person name="Jung D.O."/>
            <person name="Karbach L.E."/>
            <person name="Kurdoglu A."/>
            <person name="Lahiri S."/>
            <person name="Mastrian S.D."/>
            <person name="Page L.E."/>
            <person name="Taylor H.L."/>
            <person name="Wang Z.T."/>
            <person name="Raymond J."/>
            <person name="Chen M."/>
            <person name="Blankenship R.E."/>
            <person name="Touchman J.W."/>
        </authorList>
    </citation>
    <scope>NUCLEOTIDE SEQUENCE [LARGE SCALE GENOMIC DNA]</scope>
    <source>
        <strain evidence="19">ATCC 51547 / Ice1</strain>
    </source>
</reference>
<dbReference type="Pfam" id="PF01627">
    <property type="entry name" value="Hpt"/>
    <property type="match status" value="1"/>
</dbReference>
<dbReference type="SUPFAM" id="SSF50341">
    <property type="entry name" value="CheW-like"/>
    <property type="match status" value="1"/>
</dbReference>
<dbReference type="InterPro" id="IPR051315">
    <property type="entry name" value="Bact_Chemotaxis_CheA"/>
</dbReference>
<dbReference type="InterPro" id="IPR036890">
    <property type="entry name" value="HATPase_C_sf"/>
</dbReference>
<dbReference type="GO" id="GO:0006935">
    <property type="term" value="P:chemotaxis"/>
    <property type="evidence" value="ECO:0007669"/>
    <property type="project" value="UniProtKB-KW"/>
</dbReference>